<evidence type="ECO:0000313" key="2">
    <source>
        <dbReference type="EMBL" id="QDR81236.1"/>
    </source>
</evidence>
<dbReference type="Pfam" id="PF09861">
    <property type="entry name" value="Lar_N"/>
    <property type="match status" value="1"/>
</dbReference>
<keyword evidence="3" id="KW-1185">Reference proteome</keyword>
<gene>
    <name evidence="2" type="ORF">SPTER_26100</name>
</gene>
<reference evidence="2 3" key="1">
    <citation type="submission" date="2019-02" db="EMBL/GenBank/DDBJ databases">
        <title>Closed genome of Sporomusa termitida DSM 4440.</title>
        <authorList>
            <person name="Poehlein A."/>
            <person name="Daniel R."/>
        </authorList>
    </citation>
    <scope>NUCLEOTIDE SEQUENCE [LARGE SCALE GENOMIC DNA]</scope>
    <source>
        <strain evidence="2 3">DSM 4440</strain>
    </source>
</reference>
<dbReference type="Proteomes" id="UP000320776">
    <property type="component" value="Chromosome"/>
</dbReference>
<proteinExistence type="predicted"/>
<dbReference type="KEGG" id="sted:SPTER_26100"/>
<protein>
    <recommendedName>
        <fullName evidence="1">LarA-like N-terminal domain-containing protein</fullName>
    </recommendedName>
</protein>
<accession>A0A517DVD7</accession>
<dbReference type="OrthoDB" id="9788398at2"/>
<sequence>MEIIRKMLQDVKIPKMIKIQQHFSNDEIIDIEGAVAKELRNPQIANRVTKGMRIAVGVGSRGVAQISRIVRATIDELKRCGAEPFIVPAMGSHGGATAEGQIDVLANLGVTETSAGCPILSSMEVIHLGIMDNGLPILIDKNAFEADGIIVINRIKAHNGFSGPNESGLVKMITIGLGKQKGAESCHTLGWGSMAEFIVDMARIKLEKLPFLFGIGTVENAYDRVRKIAAIPAEKIIEKERVLLLEAKQSMPRLLLKPMDVLLVDMIGKEFSGGGMDPYTTGRAATPYISVGPEPGRLAILDVSEQSHGNCSGMGLADFSTRRLFHKINFEYTYANNITSTTLVSGKIPLIMDNDRLAVQGSIKTCNILDATQVRMVRIPNSLHVEKIYISENMLEEANQHPDITVLGEAEEIGFDEQGNILNLGHVC</sequence>
<evidence type="ECO:0000259" key="1">
    <source>
        <dbReference type="Pfam" id="PF09861"/>
    </source>
</evidence>
<dbReference type="InterPro" id="IPR018657">
    <property type="entry name" value="LarA-like_N"/>
</dbReference>
<name>A0A517DVD7_9FIRM</name>
<dbReference type="RefSeq" id="WP_144350758.1">
    <property type="nucleotide sequence ID" value="NZ_CP036259.1"/>
</dbReference>
<dbReference type="AlphaFoldDB" id="A0A517DVD7"/>
<organism evidence="2 3">
    <name type="scientific">Sporomusa termitida</name>
    <dbReference type="NCBI Taxonomy" id="2377"/>
    <lineage>
        <taxon>Bacteria</taxon>
        <taxon>Bacillati</taxon>
        <taxon>Bacillota</taxon>
        <taxon>Negativicutes</taxon>
        <taxon>Selenomonadales</taxon>
        <taxon>Sporomusaceae</taxon>
        <taxon>Sporomusa</taxon>
    </lineage>
</organism>
<dbReference type="Gene3D" id="3.40.50.11440">
    <property type="match status" value="1"/>
</dbReference>
<dbReference type="GO" id="GO:0050043">
    <property type="term" value="F:lactate racemase activity"/>
    <property type="evidence" value="ECO:0007669"/>
    <property type="project" value="InterPro"/>
</dbReference>
<dbReference type="EMBL" id="CP036259">
    <property type="protein sequence ID" value="QDR81236.1"/>
    <property type="molecule type" value="Genomic_DNA"/>
</dbReference>
<feature type="domain" description="LarA-like N-terminal" evidence="1">
    <location>
        <begin position="24"/>
        <end position="188"/>
    </location>
</feature>
<evidence type="ECO:0000313" key="3">
    <source>
        <dbReference type="Proteomes" id="UP000320776"/>
    </source>
</evidence>